<accession>A0ABV3TWR0</accession>
<dbReference type="PANTHER" id="PTHR30390:SF6">
    <property type="entry name" value="DNAA INITIATOR-ASSOCIATING PROTEIN DIAA"/>
    <property type="match status" value="1"/>
</dbReference>
<reference evidence="2 3" key="1">
    <citation type="journal article" date="2011" name="Int. J. Syst. Evol. Microbiol.">
        <title>Zhongshania antarctica gen. nov., sp. nov. and Zhongshania guokunii sp. nov., gammaproteobacteria respectively isolated from coastal attached (fast) ice and surface seawater of the Antarctic.</title>
        <authorList>
            <person name="Li H.J."/>
            <person name="Zhang X.Y."/>
            <person name="Chen C.X."/>
            <person name="Zhang Y.J."/>
            <person name="Gao Z.M."/>
            <person name="Yu Y."/>
            <person name="Chen X.L."/>
            <person name="Chen B."/>
            <person name="Zhang Y.Z."/>
        </authorList>
    </citation>
    <scope>NUCLEOTIDE SEQUENCE [LARGE SCALE GENOMIC DNA]</scope>
    <source>
        <strain evidence="2 3">R06B22</strain>
    </source>
</reference>
<protein>
    <submittedName>
        <fullName evidence="2">SIS domain-containing protein</fullName>
    </submittedName>
</protein>
<dbReference type="InterPro" id="IPR046348">
    <property type="entry name" value="SIS_dom_sf"/>
</dbReference>
<evidence type="ECO:0000313" key="2">
    <source>
        <dbReference type="EMBL" id="MEX1666023.1"/>
    </source>
</evidence>
<organism evidence="2 3">
    <name type="scientific">Zhongshania arctica</name>
    <dbReference type="NCBI Taxonomy" id="3238302"/>
    <lineage>
        <taxon>Bacteria</taxon>
        <taxon>Pseudomonadati</taxon>
        <taxon>Pseudomonadota</taxon>
        <taxon>Gammaproteobacteria</taxon>
        <taxon>Cellvibrionales</taxon>
        <taxon>Spongiibacteraceae</taxon>
        <taxon>Zhongshania</taxon>
    </lineage>
</organism>
<evidence type="ECO:0000313" key="3">
    <source>
        <dbReference type="Proteomes" id="UP001557484"/>
    </source>
</evidence>
<dbReference type="Gene3D" id="3.40.50.10490">
    <property type="entry name" value="Glucose-6-phosphate isomerase like protein, domain 1"/>
    <property type="match status" value="1"/>
</dbReference>
<feature type="domain" description="SIS" evidence="1">
    <location>
        <begin position="72"/>
        <end position="229"/>
    </location>
</feature>
<gene>
    <name evidence="2" type="ORF">AB4875_11040</name>
</gene>
<evidence type="ECO:0000259" key="1">
    <source>
        <dbReference type="PROSITE" id="PS51464"/>
    </source>
</evidence>
<proteinExistence type="predicted"/>
<dbReference type="InterPro" id="IPR050099">
    <property type="entry name" value="SIS_GmhA/DiaA_subfam"/>
</dbReference>
<dbReference type="EMBL" id="JBFRYB010000001">
    <property type="protein sequence ID" value="MEX1666023.1"/>
    <property type="molecule type" value="Genomic_DNA"/>
</dbReference>
<dbReference type="Pfam" id="PF13580">
    <property type="entry name" value="SIS_2"/>
    <property type="match status" value="1"/>
</dbReference>
<name>A0ABV3TWR0_9GAMM</name>
<dbReference type="RefSeq" id="WP_368376110.1">
    <property type="nucleotide sequence ID" value="NZ_JBFRYB010000001.1"/>
</dbReference>
<comment type="caution">
    <text evidence="2">The sequence shown here is derived from an EMBL/GenBank/DDBJ whole genome shotgun (WGS) entry which is preliminary data.</text>
</comment>
<sequence>MEKKWEAMTEQHDTLGLLYPHLSLTSAQDQNAASRNTGLLEGILAKAKASEKVQQTFFAENSHALLTMSSALAKVFAAGDKLLCMGNGGSSCDANHLAVEFNHPVTTGRPALPAINLSADTAMLTAIGNDVGFEQVFIRPLISLARKGDALFGISSSGNSKNMSKAFAQAKEMGVNTFALLGGDGGNIARSGDVDHCLIVKSDSVHRIQECHVLSYHILWELVHSQLTGKPNA</sequence>
<dbReference type="PROSITE" id="PS51464">
    <property type="entry name" value="SIS"/>
    <property type="match status" value="1"/>
</dbReference>
<dbReference type="InterPro" id="IPR001347">
    <property type="entry name" value="SIS_dom"/>
</dbReference>
<dbReference type="Proteomes" id="UP001557484">
    <property type="component" value="Unassembled WGS sequence"/>
</dbReference>
<dbReference type="CDD" id="cd05006">
    <property type="entry name" value="SIS_GmhA"/>
    <property type="match status" value="1"/>
</dbReference>
<dbReference type="PANTHER" id="PTHR30390">
    <property type="entry name" value="SEDOHEPTULOSE 7-PHOSPHATE ISOMERASE / DNAA INITIATOR-ASSOCIATING FACTOR FOR REPLICATION INITIATION"/>
    <property type="match status" value="1"/>
</dbReference>
<dbReference type="InterPro" id="IPR035461">
    <property type="entry name" value="GmhA/DiaA"/>
</dbReference>
<dbReference type="SUPFAM" id="SSF53697">
    <property type="entry name" value="SIS domain"/>
    <property type="match status" value="1"/>
</dbReference>
<keyword evidence="3" id="KW-1185">Reference proteome</keyword>